<dbReference type="OrthoDB" id="186919at2"/>
<feature type="signal peptide" evidence="3">
    <location>
        <begin position="1"/>
        <end position="30"/>
    </location>
</feature>
<proteinExistence type="predicted"/>
<organism evidence="5 6">
    <name type="scientific">Pseudoclavibacter terrae</name>
    <dbReference type="NCBI Taxonomy" id="1530195"/>
    <lineage>
        <taxon>Bacteria</taxon>
        <taxon>Bacillati</taxon>
        <taxon>Actinomycetota</taxon>
        <taxon>Actinomycetes</taxon>
        <taxon>Micrococcales</taxon>
        <taxon>Microbacteriaceae</taxon>
        <taxon>Pseudoclavibacter</taxon>
    </lineage>
</organism>
<name>A0A7J5B5U1_9MICO</name>
<feature type="region of interest" description="Disordered" evidence="1">
    <location>
        <begin position="280"/>
        <end position="316"/>
    </location>
</feature>
<evidence type="ECO:0000256" key="2">
    <source>
        <dbReference type="SAM" id="Phobius"/>
    </source>
</evidence>
<feature type="region of interest" description="Disordered" evidence="1">
    <location>
        <begin position="34"/>
        <end position="59"/>
    </location>
</feature>
<keyword evidence="2" id="KW-1133">Transmembrane helix</keyword>
<comment type="caution">
    <text evidence="5">The sequence shown here is derived from an EMBL/GenBank/DDBJ whole genome shotgun (WGS) entry which is preliminary data.</text>
</comment>
<evidence type="ECO:0000313" key="6">
    <source>
        <dbReference type="Proteomes" id="UP000490386"/>
    </source>
</evidence>
<feature type="transmembrane region" description="Helical" evidence="2">
    <location>
        <begin position="244"/>
        <end position="269"/>
    </location>
</feature>
<feature type="domain" description="DUF4349" evidence="4">
    <location>
        <begin position="61"/>
        <end position="266"/>
    </location>
</feature>
<dbReference type="AlphaFoldDB" id="A0A7J5B5U1"/>
<evidence type="ECO:0000256" key="3">
    <source>
        <dbReference type="SAM" id="SignalP"/>
    </source>
</evidence>
<keyword evidence="3" id="KW-0732">Signal</keyword>
<protein>
    <submittedName>
        <fullName evidence="5">DUF4349 domain-containing protein</fullName>
    </submittedName>
</protein>
<dbReference type="PROSITE" id="PS51257">
    <property type="entry name" value="PROKAR_LIPOPROTEIN"/>
    <property type="match status" value="1"/>
</dbReference>
<dbReference type="InterPro" id="IPR025645">
    <property type="entry name" value="DUF4349"/>
</dbReference>
<keyword evidence="2" id="KW-0812">Transmembrane</keyword>
<reference evidence="5 6" key="1">
    <citation type="submission" date="2019-09" db="EMBL/GenBank/DDBJ databases">
        <title>Phylogeny of genus Pseudoclavibacter and closely related genus.</title>
        <authorList>
            <person name="Li Y."/>
        </authorList>
    </citation>
    <scope>NUCLEOTIDE SEQUENCE [LARGE SCALE GENOMIC DNA]</scope>
    <source>
        <strain evidence="5 6">THG-MD12</strain>
    </source>
</reference>
<accession>A0A7J5B5U1</accession>
<dbReference type="EMBL" id="WBJX01000001">
    <property type="protein sequence ID" value="KAB1639538.1"/>
    <property type="molecule type" value="Genomic_DNA"/>
</dbReference>
<dbReference type="Pfam" id="PF14257">
    <property type="entry name" value="DUF4349"/>
    <property type="match status" value="1"/>
</dbReference>
<keyword evidence="2" id="KW-0472">Membrane</keyword>
<evidence type="ECO:0000259" key="4">
    <source>
        <dbReference type="Pfam" id="PF14257"/>
    </source>
</evidence>
<keyword evidence="6" id="KW-1185">Reference proteome</keyword>
<feature type="compositionally biased region" description="Low complexity" evidence="1">
    <location>
        <begin position="303"/>
        <end position="316"/>
    </location>
</feature>
<dbReference type="Proteomes" id="UP000490386">
    <property type="component" value="Unassembled WGS sequence"/>
</dbReference>
<gene>
    <name evidence="5" type="ORF">F8O03_04180</name>
</gene>
<sequence length="316" mass="32328">MTPMRTTLRRLGAATALTLTALLLAGCANGSSSAESAGAPQGVAQEDAGQAPMAGAAEEDRDVVTTGYVGIQTGDVPGVREQVEALVEARDGRIDARSETGGDVISAQLTARVPAEDYDAFITELREVGEVVSVETSAVDVTLQKTDMASRVATLEASVTSLRGMLSSATEVDDLLAIETTLTERSGELQSLRAQLEVLEESITYSTVSISISSDAPAPGGEPAGFLAGLRDGMAALFRGFAAFWTAFGFALPGLVLLTVLGAAAWLIVRLSVKGARTRAARRTTAPAVPPPAPAGRQTSTRPSASGDAAPPGAAS</sequence>
<feature type="chain" id="PRO_5029566033" evidence="3">
    <location>
        <begin position="31"/>
        <end position="316"/>
    </location>
</feature>
<evidence type="ECO:0000313" key="5">
    <source>
        <dbReference type="EMBL" id="KAB1639538.1"/>
    </source>
</evidence>
<evidence type="ECO:0000256" key="1">
    <source>
        <dbReference type="SAM" id="MobiDB-lite"/>
    </source>
</evidence>